<protein>
    <submittedName>
        <fullName evidence="4">Flavin reductase family protein</fullName>
    </submittedName>
</protein>
<reference evidence="4 5" key="1">
    <citation type="submission" date="2019-07" db="EMBL/GenBank/DDBJ databases">
        <title>New species of Amycolatopsis and Streptomyces.</title>
        <authorList>
            <person name="Duangmal K."/>
            <person name="Teo W.F.A."/>
            <person name="Lipun K."/>
        </authorList>
    </citation>
    <scope>NUCLEOTIDE SEQUENCE [LARGE SCALE GENOMIC DNA]</scope>
    <source>
        <strain evidence="4 5">JCM 30562</strain>
    </source>
</reference>
<name>A0A558AJ52_9PSEU</name>
<dbReference type="AlphaFoldDB" id="A0A558AJ52"/>
<gene>
    <name evidence="4" type="ORF">FNH06_06830</name>
</gene>
<comment type="caution">
    <text evidence="4">The sequence shown here is derived from an EMBL/GenBank/DDBJ whole genome shotgun (WGS) entry which is preliminary data.</text>
</comment>
<dbReference type="SUPFAM" id="SSF50475">
    <property type="entry name" value="FMN-binding split barrel"/>
    <property type="match status" value="1"/>
</dbReference>
<dbReference type="OrthoDB" id="9792858at2"/>
<dbReference type="PANTHER" id="PTHR30466:SF11">
    <property type="entry name" value="FLAVIN-DEPENDENT MONOOXYGENASE, REDUCTASE SUBUNIT HSAB"/>
    <property type="match status" value="1"/>
</dbReference>
<dbReference type="Proteomes" id="UP000318578">
    <property type="component" value="Unassembled WGS sequence"/>
</dbReference>
<evidence type="ECO:0000313" key="5">
    <source>
        <dbReference type="Proteomes" id="UP000318578"/>
    </source>
</evidence>
<dbReference type="Pfam" id="PF01613">
    <property type="entry name" value="Flavin_Reduct"/>
    <property type="match status" value="1"/>
</dbReference>
<dbReference type="GO" id="GO:0010181">
    <property type="term" value="F:FMN binding"/>
    <property type="evidence" value="ECO:0007669"/>
    <property type="project" value="InterPro"/>
</dbReference>
<dbReference type="InterPro" id="IPR012349">
    <property type="entry name" value="Split_barrel_FMN-bd"/>
</dbReference>
<accession>A0A558AJ52</accession>
<evidence type="ECO:0000256" key="2">
    <source>
        <dbReference type="ARBA" id="ARBA00023002"/>
    </source>
</evidence>
<dbReference type="GO" id="GO:0042602">
    <property type="term" value="F:riboflavin reductase (NADPH) activity"/>
    <property type="evidence" value="ECO:0007669"/>
    <property type="project" value="TreeGrafter"/>
</dbReference>
<evidence type="ECO:0000259" key="3">
    <source>
        <dbReference type="SMART" id="SM00903"/>
    </source>
</evidence>
<dbReference type="RefSeq" id="WP_144635345.1">
    <property type="nucleotide sequence ID" value="NZ_BNAX01000016.1"/>
</dbReference>
<comment type="similarity">
    <text evidence="1">Belongs to the non-flavoprotein flavin reductase family.</text>
</comment>
<dbReference type="PANTHER" id="PTHR30466">
    <property type="entry name" value="FLAVIN REDUCTASE"/>
    <property type="match status" value="1"/>
</dbReference>
<dbReference type="EMBL" id="VJZA01000007">
    <property type="protein sequence ID" value="TVT24279.1"/>
    <property type="molecule type" value="Genomic_DNA"/>
</dbReference>
<dbReference type="SMART" id="SM00903">
    <property type="entry name" value="Flavin_Reduct"/>
    <property type="match status" value="1"/>
</dbReference>
<proteinExistence type="inferred from homology"/>
<evidence type="ECO:0000313" key="4">
    <source>
        <dbReference type="EMBL" id="TVT24279.1"/>
    </source>
</evidence>
<evidence type="ECO:0000256" key="1">
    <source>
        <dbReference type="ARBA" id="ARBA00008898"/>
    </source>
</evidence>
<organism evidence="4 5">
    <name type="scientific">Amycolatopsis acidiphila</name>
    <dbReference type="NCBI Taxonomy" id="715473"/>
    <lineage>
        <taxon>Bacteria</taxon>
        <taxon>Bacillati</taxon>
        <taxon>Actinomycetota</taxon>
        <taxon>Actinomycetes</taxon>
        <taxon>Pseudonocardiales</taxon>
        <taxon>Pseudonocardiaceae</taxon>
        <taxon>Amycolatopsis</taxon>
    </lineage>
</organism>
<dbReference type="Gene3D" id="2.30.110.10">
    <property type="entry name" value="Electron Transport, Fmn-binding Protein, Chain A"/>
    <property type="match status" value="1"/>
</dbReference>
<sequence length="167" mass="17720">MSSATTVPGEDVRGFHRRFVTGVTIVTTMADGVPRGLAVNAFASVTVSPAVILVCVAKTSSTHEVLFRAERFAVNLLAHDQLPVARTFAAKGADKFAGLAWHQGHHGTPVLDGTCAHLEAEIAHRIRTSTHTVFLGSVLHAHSTPLAPLLYTNSQFYDGSELVPALG</sequence>
<feature type="domain" description="Flavin reductase like" evidence="3">
    <location>
        <begin position="16"/>
        <end position="158"/>
    </location>
</feature>
<keyword evidence="2" id="KW-0560">Oxidoreductase</keyword>
<dbReference type="InterPro" id="IPR002563">
    <property type="entry name" value="Flavin_Rdtase-like_dom"/>
</dbReference>
<dbReference type="InterPro" id="IPR050268">
    <property type="entry name" value="NADH-dep_flavin_reductase"/>
</dbReference>
<keyword evidence="5" id="KW-1185">Reference proteome</keyword>